<sequence length="176" mass="18983">MVASLAPLCLILLSLSLRATATTLNETCTDIVGFVPYDFCMVTLRSNPHSTHANTTTLAFISLNLAIINATTTKAKIDTFLSNVREPELKNGLQACNIIYGNAITDLRSTSDFIMSSKFETAKALVSAASTAGNECGDALRHAKMASVPRRRLLRKENGDFGLLTLLVLGIINHLL</sequence>
<protein>
    <recommendedName>
        <fullName evidence="5">Pectinesterase inhibitor domain-containing protein</fullName>
    </recommendedName>
</protein>
<evidence type="ECO:0000313" key="6">
    <source>
        <dbReference type="EMBL" id="KAJ3689607.1"/>
    </source>
</evidence>
<feature type="chain" id="PRO_5042018009" description="Pectinesterase inhibitor domain-containing protein" evidence="4">
    <location>
        <begin position="22"/>
        <end position="176"/>
    </location>
</feature>
<evidence type="ECO:0000256" key="4">
    <source>
        <dbReference type="SAM" id="SignalP"/>
    </source>
</evidence>
<comment type="similarity">
    <text evidence="3">Belongs to the PMEI family.</text>
</comment>
<dbReference type="Gene3D" id="1.20.140.40">
    <property type="entry name" value="Invertase/pectin methylesterase inhibitor family protein"/>
    <property type="match status" value="1"/>
</dbReference>
<dbReference type="InterPro" id="IPR035513">
    <property type="entry name" value="Invertase/methylesterase_inhib"/>
</dbReference>
<dbReference type="PANTHER" id="PTHR35357">
    <property type="entry name" value="OS02G0537100 PROTEIN"/>
    <property type="match status" value="1"/>
</dbReference>
<gene>
    <name evidence="6" type="ORF">LUZ61_018771</name>
</gene>
<dbReference type="SMART" id="SM00856">
    <property type="entry name" value="PMEI"/>
    <property type="match status" value="1"/>
</dbReference>
<dbReference type="SUPFAM" id="SSF101148">
    <property type="entry name" value="Plant invertase/pectin methylesterase inhibitor"/>
    <property type="match status" value="1"/>
</dbReference>
<evidence type="ECO:0000259" key="5">
    <source>
        <dbReference type="SMART" id="SM00856"/>
    </source>
</evidence>
<keyword evidence="7" id="KW-1185">Reference proteome</keyword>
<dbReference type="EMBL" id="JAMRDG010000002">
    <property type="protein sequence ID" value="KAJ3689607.1"/>
    <property type="molecule type" value="Genomic_DNA"/>
</dbReference>
<evidence type="ECO:0000256" key="3">
    <source>
        <dbReference type="ARBA" id="ARBA00038471"/>
    </source>
</evidence>
<dbReference type="InterPro" id="IPR006501">
    <property type="entry name" value="Pectinesterase_inhib_dom"/>
</dbReference>
<dbReference type="Proteomes" id="UP001210211">
    <property type="component" value="Unassembled WGS sequence"/>
</dbReference>
<organism evidence="6 7">
    <name type="scientific">Rhynchospora tenuis</name>
    <dbReference type="NCBI Taxonomy" id="198213"/>
    <lineage>
        <taxon>Eukaryota</taxon>
        <taxon>Viridiplantae</taxon>
        <taxon>Streptophyta</taxon>
        <taxon>Embryophyta</taxon>
        <taxon>Tracheophyta</taxon>
        <taxon>Spermatophyta</taxon>
        <taxon>Magnoliopsida</taxon>
        <taxon>Liliopsida</taxon>
        <taxon>Poales</taxon>
        <taxon>Cyperaceae</taxon>
        <taxon>Cyperoideae</taxon>
        <taxon>Rhynchosporeae</taxon>
        <taxon>Rhynchospora</taxon>
    </lineage>
</organism>
<keyword evidence="1 4" id="KW-0732">Signal</keyword>
<dbReference type="AlphaFoldDB" id="A0AAD5Z9Y3"/>
<evidence type="ECO:0000256" key="1">
    <source>
        <dbReference type="ARBA" id="ARBA00022729"/>
    </source>
</evidence>
<dbReference type="Pfam" id="PF04043">
    <property type="entry name" value="PMEI"/>
    <property type="match status" value="1"/>
</dbReference>
<feature type="domain" description="Pectinesterase inhibitor" evidence="5">
    <location>
        <begin position="19"/>
        <end position="171"/>
    </location>
</feature>
<comment type="caution">
    <text evidence="6">The sequence shown here is derived from an EMBL/GenBank/DDBJ whole genome shotgun (WGS) entry which is preliminary data.</text>
</comment>
<evidence type="ECO:0000313" key="7">
    <source>
        <dbReference type="Proteomes" id="UP001210211"/>
    </source>
</evidence>
<accession>A0AAD5Z9Y3</accession>
<dbReference type="NCBIfam" id="TIGR01614">
    <property type="entry name" value="PME_inhib"/>
    <property type="match status" value="1"/>
</dbReference>
<dbReference type="CDD" id="cd15795">
    <property type="entry name" value="PMEI-Pla_a_1_like"/>
    <property type="match status" value="1"/>
</dbReference>
<dbReference type="GO" id="GO:0004857">
    <property type="term" value="F:enzyme inhibitor activity"/>
    <property type="evidence" value="ECO:0007669"/>
    <property type="project" value="InterPro"/>
</dbReference>
<dbReference type="InterPro" id="IPR034088">
    <property type="entry name" value="Pla_a_1-like"/>
</dbReference>
<dbReference type="PANTHER" id="PTHR35357:SF8">
    <property type="entry name" value="OS01G0111000 PROTEIN"/>
    <property type="match status" value="1"/>
</dbReference>
<evidence type="ECO:0000256" key="2">
    <source>
        <dbReference type="ARBA" id="ARBA00023157"/>
    </source>
</evidence>
<name>A0AAD5Z9Y3_9POAL</name>
<reference evidence="6 7" key="1">
    <citation type="journal article" date="2022" name="Cell">
        <title>Repeat-based holocentromeres influence genome architecture and karyotype evolution.</title>
        <authorList>
            <person name="Hofstatter P.G."/>
            <person name="Thangavel G."/>
            <person name="Lux T."/>
            <person name="Neumann P."/>
            <person name="Vondrak T."/>
            <person name="Novak P."/>
            <person name="Zhang M."/>
            <person name="Costa L."/>
            <person name="Castellani M."/>
            <person name="Scott A."/>
            <person name="Toegelov H."/>
            <person name="Fuchs J."/>
            <person name="Mata-Sucre Y."/>
            <person name="Dias Y."/>
            <person name="Vanzela A.L.L."/>
            <person name="Huettel B."/>
            <person name="Almeida C.C.S."/>
            <person name="Simkova H."/>
            <person name="Souza G."/>
            <person name="Pedrosa-Harand A."/>
            <person name="Macas J."/>
            <person name="Mayer K.F.X."/>
            <person name="Houben A."/>
            <person name="Marques A."/>
        </authorList>
    </citation>
    <scope>NUCLEOTIDE SEQUENCE [LARGE SCALE GENOMIC DNA]</scope>
    <source>
        <strain evidence="6">RhyTen1mFocal</strain>
    </source>
</reference>
<keyword evidence="2" id="KW-1015">Disulfide bond</keyword>
<proteinExistence type="inferred from homology"/>
<feature type="signal peptide" evidence="4">
    <location>
        <begin position="1"/>
        <end position="21"/>
    </location>
</feature>